<dbReference type="InterPro" id="IPR029009">
    <property type="entry name" value="ASB_dom_sf"/>
</dbReference>
<dbReference type="InterPro" id="IPR036291">
    <property type="entry name" value="NAD(P)-bd_dom_sf"/>
</dbReference>
<dbReference type="GO" id="GO:0004617">
    <property type="term" value="F:phosphoglycerate dehydrogenase activity"/>
    <property type="evidence" value="ECO:0007669"/>
    <property type="project" value="UniProtKB-UniRule"/>
</dbReference>
<dbReference type="AlphaFoldDB" id="A0AAW6TPK4"/>
<name>A0AAW6TPK4_9BACT</name>
<dbReference type="InterPro" id="IPR002912">
    <property type="entry name" value="ACT_dom"/>
</dbReference>
<gene>
    <name evidence="12" type="primary">serA</name>
    <name evidence="12" type="ORF">QJ522_01165</name>
</gene>
<dbReference type="SUPFAM" id="SSF51735">
    <property type="entry name" value="NAD(P)-binding Rossmann-fold domains"/>
    <property type="match status" value="1"/>
</dbReference>
<dbReference type="Gene3D" id="3.30.1330.90">
    <property type="entry name" value="D-3-phosphoglycerate dehydrogenase, domain 3"/>
    <property type="match status" value="1"/>
</dbReference>
<dbReference type="Gene3D" id="3.40.50.720">
    <property type="entry name" value="NAD(P)-binding Rossmann-like Domain"/>
    <property type="match status" value="2"/>
</dbReference>
<reference evidence="12" key="1">
    <citation type="submission" date="2023-05" db="EMBL/GenBank/DDBJ databases">
        <title>Anaerotaeda fermentans gen. nov., sp. nov., a novel anaerobic planctomycete of the new family within the order Sedimentisphaerales isolated from Taman Peninsula, Russia.</title>
        <authorList>
            <person name="Khomyakova M.A."/>
            <person name="Merkel A.Y."/>
            <person name="Slobodkin A.I."/>
        </authorList>
    </citation>
    <scope>NUCLEOTIDE SEQUENCE</scope>
    <source>
        <strain evidence="12">M17dextr</strain>
    </source>
</reference>
<dbReference type="GO" id="GO:0051287">
    <property type="term" value="F:NAD binding"/>
    <property type="evidence" value="ECO:0007669"/>
    <property type="project" value="UniProtKB-UniRule"/>
</dbReference>
<keyword evidence="5 10" id="KW-0560">Oxidoreductase</keyword>
<dbReference type="EC" id="1.1.1.95" evidence="10"/>
<dbReference type="PANTHER" id="PTHR42789">
    <property type="entry name" value="D-ISOMER SPECIFIC 2-HYDROXYACID DEHYDROGENASE FAMILY PROTEIN (AFU_ORTHOLOGUE AFUA_6G10090)"/>
    <property type="match status" value="1"/>
</dbReference>
<dbReference type="NCBIfam" id="TIGR01327">
    <property type="entry name" value="PGDH"/>
    <property type="match status" value="1"/>
</dbReference>
<accession>A0AAW6TPK4</accession>
<evidence type="ECO:0000256" key="8">
    <source>
        <dbReference type="ARBA" id="ARBA00048126"/>
    </source>
</evidence>
<organism evidence="12 13">
    <name type="scientific">Anaerobaca lacustris</name>
    <dbReference type="NCBI Taxonomy" id="3044600"/>
    <lineage>
        <taxon>Bacteria</taxon>
        <taxon>Pseudomonadati</taxon>
        <taxon>Planctomycetota</taxon>
        <taxon>Phycisphaerae</taxon>
        <taxon>Sedimentisphaerales</taxon>
        <taxon>Anaerobacaceae</taxon>
        <taxon>Anaerobaca</taxon>
    </lineage>
</organism>
<evidence type="ECO:0000313" key="13">
    <source>
        <dbReference type="Proteomes" id="UP001431776"/>
    </source>
</evidence>
<proteinExistence type="inferred from homology"/>
<comment type="pathway">
    <text evidence="2 10">Amino-acid biosynthesis; L-serine biosynthesis; L-serine from 3-phospho-D-glycerate: step 1/3.</text>
</comment>
<dbReference type="PROSITE" id="PS00670">
    <property type="entry name" value="D_2_HYDROXYACID_DH_2"/>
    <property type="match status" value="1"/>
</dbReference>
<evidence type="ECO:0000256" key="1">
    <source>
        <dbReference type="ARBA" id="ARBA00003800"/>
    </source>
</evidence>
<dbReference type="Pfam" id="PF00389">
    <property type="entry name" value="2-Hacid_dh"/>
    <property type="match status" value="1"/>
</dbReference>
<dbReference type="EMBL" id="JASCXX010000001">
    <property type="protein sequence ID" value="MDI6447636.1"/>
    <property type="molecule type" value="Genomic_DNA"/>
</dbReference>
<dbReference type="PROSITE" id="PS00671">
    <property type="entry name" value="D_2_HYDROXYACID_DH_3"/>
    <property type="match status" value="1"/>
</dbReference>
<evidence type="ECO:0000256" key="6">
    <source>
        <dbReference type="ARBA" id="ARBA00023027"/>
    </source>
</evidence>
<dbReference type="Pfam" id="PF01842">
    <property type="entry name" value="ACT"/>
    <property type="match status" value="1"/>
</dbReference>
<comment type="catalytic activity">
    <reaction evidence="9 10">
        <text>(2R)-3-phosphoglycerate + NAD(+) = 3-phosphooxypyruvate + NADH + H(+)</text>
        <dbReference type="Rhea" id="RHEA:12641"/>
        <dbReference type="ChEBI" id="CHEBI:15378"/>
        <dbReference type="ChEBI" id="CHEBI:18110"/>
        <dbReference type="ChEBI" id="CHEBI:57540"/>
        <dbReference type="ChEBI" id="CHEBI:57945"/>
        <dbReference type="ChEBI" id="CHEBI:58272"/>
        <dbReference type="EC" id="1.1.1.95"/>
    </reaction>
</comment>
<dbReference type="CDD" id="cd12173">
    <property type="entry name" value="PGDH_4"/>
    <property type="match status" value="1"/>
</dbReference>
<dbReference type="InterPro" id="IPR045626">
    <property type="entry name" value="PGDH_ASB_dom"/>
</dbReference>
<dbReference type="PANTHER" id="PTHR42789:SF1">
    <property type="entry name" value="D-ISOMER SPECIFIC 2-HYDROXYACID DEHYDROGENASE FAMILY PROTEIN (AFU_ORTHOLOGUE AFUA_6G10090)"/>
    <property type="match status" value="1"/>
</dbReference>
<dbReference type="InterPro" id="IPR029753">
    <property type="entry name" value="D-isomer_DH_CS"/>
</dbReference>
<evidence type="ECO:0000256" key="5">
    <source>
        <dbReference type="ARBA" id="ARBA00023002"/>
    </source>
</evidence>
<dbReference type="InterPro" id="IPR006139">
    <property type="entry name" value="D-isomer_2_OHA_DH_cat_dom"/>
</dbReference>
<comment type="catalytic activity">
    <reaction evidence="8">
        <text>(R)-2-hydroxyglutarate + NAD(+) = 2-oxoglutarate + NADH + H(+)</text>
        <dbReference type="Rhea" id="RHEA:49612"/>
        <dbReference type="ChEBI" id="CHEBI:15378"/>
        <dbReference type="ChEBI" id="CHEBI:15801"/>
        <dbReference type="ChEBI" id="CHEBI:16810"/>
        <dbReference type="ChEBI" id="CHEBI:57540"/>
        <dbReference type="ChEBI" id="CHEBI:57945"/>
        <dbReference type="EC" id="1.1.1.399"/>
    </reaction>
</comment>
<evidence type="ECO:0000256" key="2">
    <source>
        <dbReference type="ARBA" id="ARBA00005216"/>
    </source>
</evidence>
<keyword evidence="6 10" id="KW-0520">NAD</keyword>
<keyword evidence="10" id="KW-0028">Amino-acid biosynthesis</keyword>
<evidence type="ECO:0000256" key="4">
    <source>
        <dbReference type="ARBA" id="ARBA00021582"/>
    </source>
</evidence>
<dbReference type="PROSITE" id="PS51671">
    <property type="entry name" value="ACT"/>
    <property type="match status" value="1"/>
</dbReference>
<dbReference type="InterPro" id="IPR006140">
    <property type="entry name" value="D-isomer_DH_NAD-bd"/>
</dbReference>
<comment type="caution">
    <text evidence="12">The sequence shown here is derived from an EMBL/GenBank/DDBJ whole genome shotgun (WGS) entry which is preliminary data.</text>
</comment>
<dbReference type="FunFam" id="3.40.50.720:FF:000021">
    <property type="entry name" value="D-3-phosphoglycerate dehydrogenase"/>
    <property type="match status" value="1"/>
</dbReference>
<evidence type="ECO:0000313" key="12">
    <source>
        <dbReference type="EMBL" id="MDI6447636.1"/>
    </source>
</evidence>
<dbReference type="Proteomes" id="UP001431776">
    <property type="component" value="Unassembled WGS sequence"/>
</dbReference>
<dbReference type="SUPFAM" id="SSF143548">
    <property type="entry name" value="Serine metabolism enzymes domain"/>
    <property type="match status" value="1"/>
</dbReference>
<dbReference type="SUPFAM" id="SSF52283">
    <property type="entry name" value="Formate/glycerate dehydrogenase catalytic domain-like"/>
    <property type="match status" value="1"/>
</dbReference>
<comment type="function">
    <text evidence="1">Catalyzes the reversible oxidation of 3-phospho-D-glycerate to 3-phosphonooxypyruvate, the first step of the phosphorylated L-serine biosynthesis pathway. Also catalyzes the reversible oxidation of 2-hydroxyglutarate to 2-oxoglutarate.</text>
</comment>
<dbReference type="Pfam" id="PF19304">
    <property type="entry name" value="PGDH_inter"/>
    <property type="match status" value="1"/>
</dbReference>
<evidence type="ECO:0000256" key="10">
    <source>
        <dbReference type="RuleBase" id="RU363003"/>
    </source>
</evidence>
<evidence type="ECO:0000256" key="3">
    <source>
        <dbReference type="ARBA" id="ARBA00005854"/>
    </source>
</evidence>
<evidence type="ECO:0000256" key="7">
    <source>
        <dbReference type="ARBA" id="ARBA00023299"/>
    </source>
</evidence>
<dbReference type="GO" id="GO:0006564">
    <property type="term" value="P:L-serine biosynthetic process"/>
    <property type="evidence" value="ECO:0007669"/>
    <property type="project" value="UniProtKB-UniRule"/>
</dbReference>
<dbReference type="Gene3D" id="3.30.70.260">
    <property type="match status" value="1"/>
</dbReference>
<dbReference type="SUPFAM" id="SSF55021">
    <property type="entry name" value="ACT-like"/>
    <property type="match status" value="1"/>
</dbReference>
<dbReference type="InterPro" id="IPR050857">
    <property type="entry name" value="D-2-hydroxyacid_DH"/>
</dbReference>
<protein>
    <recommendedName>
        <fullName evidence="4 10">D-3-phosphoglycerate dehydrogenase</fullName>
        <ecNumber evidence="10">1.1.1.95</ecNumber>
    </recommendedName>
</protein>
<dbReference type="RefSeq" id="WP_349243046.1">
    <property type="nucleotide sequence ID" value="NZ_JASCXX010000001.1"/>
</dbReference>
<evidence type="ECO:0000256" key="9">
    <source>
        <dbReference type="ARBA" id="ARBA00048731"/>
    </source>
</evidence>
<dbReference type="Pfam" id="PF02826">
    <property type="entry name" value="2-Hacid_dh_C"/>
    <property type="match status" value="1"/>
</dbReference>
<dbReference type="InterPro" id="IPR006236">
    <property type="entry name" value="PGDH"/>
</dbReference>
<feature type="domain" description="ACT" evidence="11">
    <location>
        <begin position="456"/>
        <end position="528"/>
    </location>
</feature>
<comment type="similarity">
    <text evidence="3 10">Belongs to the D-isomer specific 2-hydroxyacid dehydrogenase family.</text>
</comment>
<evidence type="ECO:0000259" key="11">
    <source>
        <dbReference type="PROSITE" id="PS51671"/>
    </source>
</evidence>
<keyword evidence="7 10" id="KW-0718">Serine biosynthesis</keyword>
<dbReference type="InterPro" id="IPR045865">
    <property type="entry name" value="ACT-like_dom_sf"/>
</dbReference>
<keyword evidence="13" id="KW-1185">Reference proteome</keyword>
<sequence>MWKVLITDKLAQEGIDIINAAEGFEAVVKTGISEDELASIIGEYDGLIIRSGSKVTAKVLANPGKLKGVARAGVGVDNIDVKEATRKGILVMNTPGGNTLSAAEHTMALMLAMSRNVVPACNSLKAGAWDRKKYTGNQLNHKVLGLIGLGRIGMAVAQMARGFNMKVLGYDPLAAPKDAEQQGVEVTDDIERIFKESDFISLHVPRNEQTLNMIGTKQFEMMKPTVRLVNCARGGIINEEALYDALASKRIAAAALDVFSSEPPENIRFAELDNCLVTPHLGASTEEAQVEVAVEAAEILLDAIKGGPIKNALNAPSTGGAMPPMVSRYAELARRVGALLSTIAPGNIKGIEVQYRGAIAAMDVEPVTLGFLMGLLQQHFEMPLNMVNTPVLAKERGISIDETKNAEAKDVASSFSAKVVTTKGTRAVTGSVFGERLLRIIEIDGFNIEMTPQGAVLVIFNDDKPGVIGAVGTVCGKHGINIGTMGVGQKLEEHKAILAVSLDKEPDAEAVAELGKLDFVNEIYVCTL</sequence>
<dbReference type="CDD" id="cd04902">
    <property type="entry name" value="ACT_3PGDH-xct"/>
    <property type="match status" value="1"/>
</dbReference>